<name>A0A377G5R2_9GAMM</name>
<evidence type="ECO:0000259" key="2">
    <source>
        <dbReference type="Pfam" id="PF00534"/>
    </source>
</evidence>
<feature type="domain" description="Glycosyl transferase family 1" evidence="2">
    <location>
        <begin position="199"/>
        <end position="343"/>
    </location>
</feature>
<evidence type="ECO:0000313" key="4">
    <source>
        <dbReference type="Proteomes" id="UP000254554"/>
    </source>
</evidence>
<evidence type="ECO:0000313" key="3">
    <source>
        <dbReference type="EMBL" id="STO20124.1"/>
    </source>
</evidence>
<keyword evidence="4" id="KW-1185">Reference proteome</keyword>
<dbReference type="AlphaFoldDB" id="A0A377G5R2"/>
<dbReference type="InterPro" id="IPR001296">
    <property type="entry name" value="Glyco_trans_1"/>
</dbReference>
<dbReference type="STRING" id="1094715.GCA_000236165_00170"/>
<dbReference type="EMBL" id="UGGT01000001">
    <property type="protein sequence ID" value="STO20124.1"/>
    <property type="molecule type" value="Genomic_DNA"/>
</dbReference>
<dbReference type="Pfam" id="PF00534">
    <property type="entry name" value="Glycos_transf_1"/>
    <property type="match status" value="1"/>
</dbReference>
<dbReference type="SUPFAM" id="SSF53756">
    <property type="entry name" value="UDP-Glycosyltransferase/glycogen phosphorylase"/>
    <property type="match status" value="1"/>
</dbReference>
<evidence type="ECO:0000256" key="1">
    <source>
        <dbReference type="ARBA" id="ARBA00022679"/>
    </source>
</evidence>
<organism evidence="3 4">
    <name type="scientific">Fluoribacter dumoffii</name>
    <dbReference type="NCBI Taxonomy" id="463"/>
    <lineage>
        <taxon>Bacteria</taxon>
        <taxon>Pseudomonadati</taxon>
        <taxon>Pseudomonadota</taxon>
        <taxon>Gammaproteobacteria</taxon>
        <taxon>Legionellales</taxon>
        <taxon>Legionellaceae</taxon>
        <taxon>Fluoribacter</taxon>
    </lineage>
</organism>
<dbReference type="GeneID" id="93291222"/>
<dbReference type="PANTHER" id="PTHR46401">
    <property type="entry name" value="GLYCOSYLTRANSFERASE WBBK-RELATED"/>
    <property type="match status" value="1"/>
</dbReference>
<dbReference type="RefSeq" id="WP_010652336.1">
    <property type="nucleotide sequence ID" value="NZ_JAPHOO010000002.1"/>
</dbReference>
<dbReference type="Gene3D" id="3.40.50.2000">
    <property type="entry name" value="Glycogen Phosphorylase B"/>
    <property type="match status" value="2"/>
</dbReference>
<sequence>MKILLNCSTLIKGGALQVAASVLEDAIKDTEITWYFAVTQTLFSKFSELLAEPYENNRVIILDRSPARSLEMRKQLQHTVKQQHFSAVFTLFGPAYVDFPVPHLCGIADGWVTHSNKTAYQLLNTAKDKIRTYLLCNYKLWWYKKADRWCVEAQVAKDGFLSKTKTNPDFVTVIPNAVNQAIQKYVTVPIERTLGESINIFCLGADYWHKNYQIIPKILTQINGKTNKKVNFIVTLPATSPVYLNLIEKAKKAQVEESIINLGPLGLDEVVHAYQKYDILFFPSVLETFSITPLEALYMNMPMIISNIPANKQVMGDCAIYVDPLKSEEIAEKLIGLILNYDHEVKRLHELKAQNYFEKFSTSLKRFKTYKRILKTMVD</sequence>
<reference evidence="3 4" key="1">
    <citation type="submission" date="2018-06" db="EMBL/GenBank/DDBJ databases">
        <authorList>
            <consortium name="Pathogen Informatics"/>
            <person name="Doyle S."/>
        </authorList>
    </citation>
    <scope>NUCLEOTIDE SEQUENCE [LARGE SCALE GENOMIC DNA]</scope>
    <source>
        <strain evidence="3 4">NCTC11370</strain>
    </source>
</reference>
<protein>
    <submittedName>
        <fullName evidence="3">Glycosyltransferase, MSMEG_0565 family</fullName>
    </submittedName>
</protein>
<gene>
    <name evidence="3" type="ORF">NCTC11370_00169</name>
</gene>
<dbReference type="PANTHER" id="PTHR46401:SF2">
    <property type="entry name" value="GLYCOSYLTRANSFERASE WBBK-RELATED"/>
    <property type="match status" value="1"/>
</dbReference>
<dbReference type="Proteomes" id="UP000254554">
    <property type="component" value="Unassembled WGS sequence"/>
</dbReference>
<proteinExistence type="predicted"/>
<keyword evidence="1 3" id="KW-0808">Transferase</keyword>
<dbReference type="GO" id="GO:0016757">
    <property type="term" value="F:glycosyltransferase activity"/>
    <property type="evidence" value="ECO:0007669"/>
    <property type="project" value="InterPro"/>
</dbReference>
<dbReference type="OrthoDB" id="9801609at2"/>
<accession>A0A377G5R2</accession>
<dbReference type="GO" id="GO:0009103">
    <property type="term" value="P:lipopolysaccharide biosynthetic process"/>
    <property type="evidence" value="ECO:0007669"/>
    <property type="project" value="TreeGrafter"/>
</dbReference>